<dbReference type="SUPFAM" id="SSF51998">
    <property type="entry name" value="PFL-like glycyl radical enzymes"/>
    <property type="match status" value="1"/>
</dbReference>
<comment type="cofactor">
    <cofactor evidence="1 14">
        <name>adenosylcob(III)alamin</name>
        <dbReference type="ChEBI" id="CHEBI:18408"/>
    </cofactor>
</comment>
<dbReference type="PANTHER" id="PTHR43371:SF1">
    <property type="entry name" value="RIBONUCLEOSIDE-DIPHOSPHATE REDUCTASE"/>
    <property type="match status" value="1"/>
</dbReference>
<feature type="domain" description="Ribonucleotide reductase large subunit N-terminal" evidence="15">
    <location>
        <begin position="71"/>
        <end position="152"/>
    </location>
</feature>
<organism evidence="18 19">
    <name type="scientific">Candidatus Daviesbacteria bacterium GW2011_GWF2_38_6</name>
    <dbReference type="NCBI Taxonomy" id="1618432"/>
    <lineage>
        <taxon>Bacteria</taxon>
        <taxon>Candidatus Daviesiibacteriota</taxon>
    </lineage>
</organism>
<evidence type="ECO:0000256" key="5">
    <source>
        <dbReference type="ARBA" id="ARBA00022628"/>
    </source>
</evidence>
<dbReference type="Pfam" id="PF12637">
    <property type="entry name" value="TSCPD"/>
    <property type="match status" value="1"/>
</dbReference>
<evidence type="ECO:0000256" key="1">
    <source>
        <dbReference type="ARBA" id="ARBA00001922"/>
    </source>
</evidence>
<dbReference type="PANTHER" id="PTHR43371">
    <property type="entry name" value="VITAMIN B12-DEPENDENT RIBONUCLEOTIDE REDUCTASE"/>
    <property type="match status" value="1"/>
</dbReference>
<dbReference type="CDD" id="cd02888">
    <property type="entry name" value="RNR_II_dimer"/>
    <property type="match status" value="1"/>
</dbReference>
<dbReference type="EMBL" id="LBVC01000038">
    <property type="protein sequence ID" value="KKQ77563.1"/>
    <property type="molecule type" value="Genomic_DNA"/>
</dbReference>
<keyword evidence="5 14" id="KW-0846">Cobalamin</keyword>
<gene>
    <name evidence="18" type="ORF">US99_C0038G0005</name>
</gene>
<evidence type="ECO:0000256" key="10">
    <source>
        <dbReference type="ARBA" id="ARBA00023157"/>
    </source>
</evidence>
<keyword evidence="6 14" id="KW-0237">DNA synthesis</keyword>
<sequence length="865" mass="95227">MQKVKKQIQTKPILQIISLPRSIEKRKINGERKTNGKHNGLDRNNRSFETRFVPRYKKIPPMPADLPTPTFSESSNKILLERYLLKGGNLEVVEGVAERFWHIAYDIASGDFDFGASEKQVQQKAVEFYKTMVSQEFLPNSPTIMNAGKQNGLQYSACFVLPVGDSLPEIFDSIKYAALIHQTGGGTGFAFSRVRPAGSIVNTTGGVASGPVSFLRVFNAATESIKQGGTRRGANMGILRIDHPDILEFIRCKAELDDLNKPVYEGIAPLLPDDSARDFVKTLLLDKQIANFNISVAVTNKFMEALEKGEDFNLVNPDSKKVVGKFNAREVFDEIIERAWKTGDPGLIFIDRINDSPANPVPSLETIESTNPCGEQPLAPWDACNLGSINLGKFVLEDGSGVDWERLGQITKLAVHFLDNVVQTNPYTLKQIYDEVHGNRRIGLGVMGFADMLFKLKIQYNSDQALELAEKVMKFINEEGHQMSEELAVERGAFPNWQHSIYADKHSIAFKNRPQSKAYMGNKQIRNSTITTIAPTGTISIIGDCSSGIEPVFALAYIHKAKSKGDEYRTLTIANQTFTDIAKREGFYSDDLAAKVLEHGSVAGLDDVPIDWQKVFVTAQEIEPTWHVKMQAAFQAYTDNGVSKTINLPNSATRDDVKTAYMMAYETGCSGITIYRDGSKSIQVLNVSSTLNKDQVVPVAQRPMILRGRTYKISTPVGEAFITINRDEQDHPFEVFITVGKGGMHTMADAEAMGRLVSLSLRLGRNGHPADPKEVAAAIVNQLKGIGGASSVGFGKNRVMSLADAIAKVLAEDLALNGLKEEEVEQVPLNLTPSTNVDLCPECGSVSFVMEEGCKKCHSCGYSMC</sequence>
<keyword evidence="8 14" id="KW-0560">Oxidoreductase</keyword>
<evidence type="ECO:0000256" key="9">
    <source>
        <dbReference type="ARBA" id="ARBA00023116"/>
    </source>
</evidence>
<dbReference type="InterPro" id="IPR024434">
    <property type="entry name" value="TSCPD_dom"/>
</dbReference>
<evidence type="ECO:0000256" key="2">
    <source>
        <dbReference type="ARBA" id="ARBA00007405"/>
    </source>
</evidence>
<dbReference type="InterPro" id="IPR050862">
    <property type="entry name" value="RdRp_reductase_class-2"/>
</dbReference>
<evidence type="ECO:0000313" key="18">
    <source>
        <dbReference type="EMBL" id="KKQ77563.1"/>
    </source>
</evidence>
<dbReference type="InterPro" id="IPR008926">
    <property type="entry name" value="RNR_R1-su_N"/>
</dbReference>
<keyword evidence="9" id="KW-0215">Deoxyribonucleotide synthesis</keyword>
<dbReference type="Gene3D" id="3.20.70.20">
    <property type="match status" value="1"/>
</dbReference>
<dbReference type="InterPro" id="IPR000788">
    <property type="entry name" value="RNR_lg_C"/>
</dbReference>
<comment type="function">
    <text evidence="12 14">Catalyzes the reduction of ribonucleotides to deoxyribonucleotides. May function to provide a pool of deoxyribonucleotide precursors for DNA repair during oxygen limitation and/or for immediate growth after restoration of oxygen.</text>
</comment>
<comment type="caution">
    <text evidence="18">The sequence shown here is derived from an EMBL/GenBank/DDBJ whole genome shotgun (WGS) entry which is preliminary data.</text>
</comment>
<dbReference type="PATRIC" id="fig|1618432.3.peg.529"/>
<evidence type="ECO:0000256" key="3">
    <source>
        <dbReference type="ARBA" id="ARBA00012274"/>
    </source>
</evidence>
<proteinExistence type="inferred from homology"/>
<comment type="catalytic activity">
    <reaction evidence="13 14">
        <text>a 2'-deoxyribonucleoside 5'-diphosphate + [thioredoxin]-disulfide + H2O = a ribonucleoside 5'-diphosphate + [thioredoxin]-dithiol</text>
        <dbReference type="Rhea" id="RHEA:23252"/>
        <dbReference type="Rhea" id="RHEA-COMP:10698"/>
        <dbReference type="Rhea" id="RHEA-COMP:10700"/>
        <dbReference type="ChEBI" id="CHEBI:15377"/>
        <dbReference type="ChEBI" id="CHEBI:29950"/>
        <dbReference type="ChEBI" id="CHEBI:50058"/>
        <dbReference type="ChEBI" id="CHEBI:57930"/>
        <dbReference type="ChEBI" id="CHEBI:73316"/>
        <dbReference type="EC" id="1.17.4.1"/>
    </reaction>
</comment>
<evidence type="ECO:0000259" key="15">
    <source>
        <dbReference type="Pfam" id="PF00317"/>
    </source>
</evidence>
<keyword evidence="11 14" id="KW-0170">Cobalt</keyword>
<dbReference type="GO" id="GO:0071897">
    <property type="term" value="P:DNA biosynthetic process"/>
    <property type="evidence" value="ECO:0007669"/>
    <property type="project" value="UniProtKB-KW"/>
</dbReference>
<keyword evidence="7 14" id="KW-0547">Nucleotide-binding</keyword>
<dbReference type="InterPro" id="IPR013344">
    <property type="entry name" value="RNR_NrdJ/NrdZ"/>
</dbReference>
<evidence type="ECO:0000256" key="12">
    <source>
        <dbReference type="ARBA" id="ARBA00025437"/>
    </source>
</evidence>
<dbReference type="PRINTS" id="PR01183">
    <property type="entry name" value="RIBORDTASEM1"/>
</dbReference>
<evidence type="ECO:0000259" key="17">
    <source>
        <dbReference type="Pfam" id="PF12637"/>
    </source>
</evidence>
<feature type="domain" description="TSCPD" evidence="17">
    <location>
        <begin position="704"/>
        <end position="813"/>
    </location>
</feature>
<evidence type="ECO:0000259" key="16">
    <source>
        <dbReference type="Pfam" id="PF02867"/>
    </source>
</evidence>
<evidence type="ECO:0000256" key="14">
    <source>
        <dbReference type="RuleBase" id="RU364064"/>
    </source>
</evidence>
<dbReference type="SUPFAM" id="SSF48168">
    <property type="entry name" value="R1 subunit of ribonucleotide reductase, N-terminal domain"/>
    <property type="match status" value="1"/>
</dbReference>
<evidence type="ECO:0000256" key="13">
    <source>
        <dbReference type="ARBA" id="ARBA00047754"/>
    </source>
</evidence>
<dbReference type="AlphaFoldDB" id="A0A0G0KD47"/>
<dbReference type="EC" id="1.17.4.1" evidence="3 14"/>
<keyword evidence="10" id="KW-1015">Disulfide bond</keyword>
<feature type="domain" description="Ribonucleotide reductase large subunit C-terminal" evidence="16">
    <location>
        <begin position="156"/>
        <end position="675"/>
    </location>
</feature>
<protein>
    <recommendedName>
        <fullName evidence="4 14">Vitamin B12-dependent ribonucleotide reductase</fullName>
        <ecNumber evidence="3 14">1.17.4.1</ecNumber>
    </recommendedName>
</protein>
<dbReference type="GO" id="GO:0004748">
    <property type="term" value="F:ribonucleoside-diphosphate reductase activity, thioredoxin disulfide as acceptor"/>
    <property type="evidence" value="ECO:0007669"/>
    <property type="project" value="UniProtKB-EC"/>
</dbReference>
<evidence type="ECO:0000256" key="4">
    <source>
        <dbReference type="ARBA" id="ARBA00014409"/>
    </source>
</evidence>
<dbReference type="GO" id="GO:0031419">
    <property type="term" value="F:cobalamin binding"/>
    <property type="evidence" value="ECO:0007669"/>
    <property type="project" value="UniProtKB-KW"/>
</dbReference>
<dbReference type="GO" id="GO:0009263">
    <property type="term" value="P:deoxyribonucleotide biosynthetic process"/>
    <property type="evidence" value="ECO:0007669"/>
    <property type="project" value="UniProtKB-KW"/>
</dbReference>
<comment type="similarity">
    <text evidence="2 14">Belongs to the ribonucleoside diphosphate reductase class-2 family.</text>
</comment>
<dbReference type="NCBIfam" id="TIGR02504">
    <property type="entry name" value="NrdJ_Z"/>
    <property type="match status" value="1"/>
</dbReference>
<dbReference type="Pfam" id="PF02867">
    <property type="entry name" value="Ribonuc_red_lgC"/>
    <property type="match status" value="1"/>
</dbReference>
<evidence type="ECO:0000313" key="19">
    <source>
        <dbReference type="Proteomes" id="UP000034324"/>
    </source>
</evidence>
<dbReference type="Pfam" id="PF00317">
    <property type="entry name" value="Ribonuc_red_lgN"/>
    <property type="match status" value="1"/>
</dbReference>
<dbReference type="UniPathway" id="UPA00326"/>
<accession>A0A0G0KD47</accession>
<evidence type="ECO:0000256" key="6">
    <source>
        <dbReference type="ARBA" id="ARBA00022634"/>
    </source>
</evidence>
<evidence type="ECO:0000256" key="8">
    <source>
        <dbReference type="ARBA" id="ARBA00023002"/>
    </source>
</evidence>
<reference evidence="18 19" key="1">
    <citation type="journal article" date="2015" name="Nature">
        <title>rRNA introns, odd ribosomes, and small enigmatic genomes across a large radiation of phyla.</title>
        <authorList>
            <person name="Brown C.T."/>
            <person name="Hug L.A."/>
            <person name="Thomas B.C."/>
            <person name="Sharon I."/>
            <person name="Castelle C.J."/>
            <person name="Singh A."/>
            <person name="Wilkins M.J."/>
            <person name="Williams K.H."/>
            <person name="Banfield J.F."/>
        </authorList>
    </citation>
    <scope>NUCLEOTIDE SEQUENCE [LARGE SCALE GENOMIC DNA]</scope>
</reference>
<evidence type="ECO:0000256" key="7">
    <source>
        <dbReference type="ARBA" id="ARBA00022741"/>
    </source>
</evidence>
<dbReference type="Proteomes" id="UP000034324">
    <property type="component" value="Unassembled WGS sequence"/>
</dbReference>
<name>A0A0G0KD47_9BACT</name>
<dbReference type="GO" id="GO:0005524">
    <property type="term" value="F:ATP binding"/>
    <property type="evidence" value="ECO:0007669"/>
    <property type="project" value="InterPro"/>
</dbReference>
<dbReference type="InterPro" id="IPR013509">
    <property type="entry name" value="RNR_lsu_N"/>
</dbReference>
<evidence type="ECO:0000256" key="11">
    <source>
        <dbReference type="ARBA" id="ARBA00023285"/>
    </source>
</evidence>